<organism evidence="13">
    <name type="scientific">Methyloraptor flagellatus</name>
    <dbReference type="NCBI Taxonomy" id="3162530"/>
    <lineage>
        <taxon>Bacteria</taxon>
        <taxon>Pseudomonadati</taxon>
        <taxon>Pseudomonadota</taxon>
        <taxon>Alphaproteobacteria</taxon>
        <taxon>Hyphomicrobiales</taxon>
        <taxon>Ancalomicrobiaceae</taxon>
        <taxon>Methyloraptor</taxon>
    </lineage>
</organism>
<feature type="domain" description="Multidrug resistance protein MdtA-like C-terminal permuted SH3" evidence="12">
    <location>
        <begin position="350"/>
        <end position="408"/>
    </location>
</feature>
<evidence type="ECO:0000259" key="11">
    <source>
        <dbReference type="Pfam" id="PF25944"/>
    </source>
</evidence>
<keyword evidence="7" id="KW-0175">Coiled coil</keyword>
<dbReference type="AlphaFoldDB" id="A0AAU7X5E2"/>
<evidence type="ECO:0000259" key="9">
    <source>
        <dbReference type="Pfam" id="PF25876"/>
    </source>
</evidence>
<evidence type="ECO:0000259" key="10">
    <source>
        <dbReference type="Pfam" id="PF25917"/>
    </source>
</evidence>
<keyword evidence="3" id="KW-0813">Transport</keyword>
<name>A0AAU7X5E2_9HYPH</name>
<dbReference type="Pfam" id="PF25967">
    <property type="entry name" value="RND-MFP_C"/>
    <property type="match status" value="1"/>
</dbReference>
<dbReference type="Gene3D" id="2.40.420.20">
    <property type="match status" value="1"/>
</dbReference>
<feature type="region of interest" description="Disordered" evidence="8">
    <location>
        <begin position="67"/>
        <end position="96"/>
    </location>
</feature>
<dbReference type="Pfam" id="PF25876">
    <property type="entry name" value="HH_MFP_RND"/>
    <property type="match status" value="1"/>
</dbReference>
<evidence type="ECO:0000256" key="2">
    <source>
        <dbReference type="ARBA" id="ARBA00009477"/>
    </source>
</evidence>
<evidence type="ECO:0000256" key="1">
    <source>
        <dbReference type="ARBA" id="ARBA00004236"/>
    </source>
</evidence>
<dbReference type="InterPro" id="IPR058625">
    <property type="entry name" value="MdtA-like_BSH"/>
</dbReference>
<feature type="coiled-coil region" evidence="7">
    <location>
        <begin position="151"/>
        <end position="185"/>
    </location>
</feature>
<dbReference type="KEGG" id="mflg:ABS361_13725"/>
<dbReference type="SUPFAM" id="SSF111369">
    <property type="entry name" value="HlyD-like secretion proteins"/>
    <property type="match status" value="1"/>
</dbReference>
<evidence type="ECO:0000256" key="7">
    <source>
        <dbReference type="SAM" id="Coils"/>
    </source>
</evidence>
<keyword evidence="6" id="KW-0472">Membrane</keyword>
<dbReference type="GO" id="GO:0015562">
    <property type="term" value="F:efflux transmembrane transporter activity"/>
    <property type="evidence" value="ECO:0007669"/>
    <property type="project" value="TreeGrafter"/>
</dbReference>
<evidence type="ECO:0000313" key="13">
    <source>
        <dbReference type="EMBL" id="XBY43158.1"/>
    </source>
</evidence>
<proteinExistence type="inferred from homology"/>
<sequence length="435" mass="44984">MLPESAVRPVRAGIEAVGPTVDPIAQSAAAFLEKHLPAVAAYLPSAPKPAGDKGAAAPDAKVPAAKTAAASAGATPATAPAATPRRETPPVPVTTTKVEKKATPVVLDVVGTVQAIASIPIKSRVDSQIDSVQVKEGDHVKQGDVLFTLDARALQAQLAQARATLARDEAQLQQYKNDLNRAETLARTNAGSQQTAETSRTQVATQQAVIAASRAAVENLEVQLTYYTIKSPIDGRVGSLPLKAGSAIRSADSALLATVNQLDPVYVSFAAPQAVVPTLVDAMREGPVKVRVTLGGTRGKTLDGTVTFTENTLDTTSGTLTAKATVGGTEERLLPGEFVQVRVILSVEPDALVVPDQAVQMGQAGAFVYVVKPDQTVETRQIRVARTVDRQSVVSSGLTGGETVVTEGQLRLFPGAKIAPAASNPPAADTAAPKS</sequence>
<protein>
    <submittedName>
        <fullName evidence="13">Efflux RND transporter periplasmic adaptor subunit</fullName>
    </submittedName>
</protein>
<dbReference type="Pfam" id="PF25917">
    <property type="entry name" value="BSH_RND"/>
    <property type="match status" value="1"/>
</dbReference>
<comment type="subcellular location">
    <subcellularLocation>
        <location evidence="1">Cell membrane</location>
    </subcellularLocation>
</comment>
<feature type="compositionally biased region" description="Low complexity" evidence="8">
    <location>
        <begin position="67"/>
        <end position="83"/>
    </location>
</feature>
<evidence type="ECO:0000259" key="12">
    <source>
        <dbReference type="Pfam" id="PF25967"/>
    </source>
</evidence>
<dbReference type="GO" id="GO:0030313">
    <property type="term" value="C:cell envelope"/>
    <property type="evidence" value="ECO:0007669"/>
    <property type="project" value="UniProtKB-SubCell"/>
</dbReference>
<gene>
    <name evidence="13" type="ORF">ABS361_13725</name>
</gene>
<dbReference type="Pfam" id="PF25944">
    <property type="entry name" value="Beta-barrel_RND"/>
    <property type="match status" value="1"/>
</dbReference>
<comment type="similarity">
    <text evidence="2">Belongs to the membrane fusion protein (MFP) (TC 8.A.1) family.</text>
</comment>
<dbReference type="GO" id="GO:1990281">
    <property type="term" value="C:efflux pump complex"/>
    <property type="evidence" value="ECO:0007669"/>
    <property type="project" value="TreeGrafter"/>
</dbReference>
<keyword evidence="4" id="KW-1003">Cell membrane</keyword>
<dbReference type="Gene3D" id="1.10.287.470">
    <property type="entry name" value="Helix hairpin bin"/>
    <property type="match status" value="1"/>
</dbReference>
<dbReference type="PANTHER" id="PTHR30469">
    <property type="entry name" value="MULTIDRUG RESISTANCE PROTEIN MDTA"/>
    <property type="match status" value="1"/>
</dbReference>
<reference evidence="13" key="1">
    <citation type="submission" date="2024-06" db="EMBL/GenBank/DDBJ databases">
        <title>Methylostella associata gen. nov., sp. nov., a novel Ancalomicrobiaceae-affiliated facultatively methylotrophic bacteria that feed on methanotrophs of the genus Methylococcus.</title>
        <authorList>
            <person name="Saltykova V."/>
            <person name="Danilova O.V."/>
            <person name="Oshkin I.Y."/>
            <person name="Belova S.E."/>
            <person name="Pimenov N.V."/>
            <person name="Dedysh S.N."/>
        </authorList>
    </citation>
    <scope>NUCLEOTIDE SEQUENCE</scope>
    <source>
        <strain evidence="13">S20</strain>
    </source>
</reference>
<dbReference type="Gene3D" id="2.40.50.100">
    <property type="match status" value="1"/>
</dbReference>
<dbReference type="EMBL" id="CP158568">
    <property type="protein sequence ID" value="XBY43158.1"/>
    <property type="molecule type" value="Genomic_DNA"/>
</dbReference>
<dbReference type="PANTHER" id="PTHR30469:SF36">
    <property type="entry name" value="BLL3903 PROTEIN"/>
    <property type="match status" value="1"/>
</dbReference>
<feature type="domain" description="Multidrug resistance protein MdtA-like beta-barrel" evidence="11">
    <location>
        <begin position="264"/>
        <end position="343"/>
    </location>
</feature>
<keyword evidence="5" id="KW-0997">Cell inner membrane</keyword>
<feature type="domain" description="Multidrug resistance protein MdtA-like barrel-sandwich hybrid" evidence="10">
    <location>
        <begin position="120"/>
        <end position="259"/>
    </location>
</feature>
<dbReference type="Gene3D" id="2.40.30.170">
    <property type="match status" value="1"/>
</dbReference>
<accession>A0AAU7X5E2</accession>
<dbReference type="RefSeq" id="WP_407048260.1">
    <property type="nucleotide sequence ID" value="NZ_CP158568.1"/>
</dbReference>
<dbReference type="InterPro" id="IPR006143">
    <property type="entry name" value="RND_pump_MFP"/>
</dbReference>
<dbReference type="InterPro" id="IPR058626">
    <property type="entry name" value="MdtA-like_b-barrel"/>
</dbReference>
<dbReference type="NCBIfam" id="TIGR01730">
    <property type="entry name" value="RND_mfp"/>
    <property type="match status" value="1"/>
</dbReference>
<dbReference type="FunFam" id="2.40.420.20:FF:000001">
    <property type="entry name" value="Efflux RND transporter periplasmic adaptor subunit"/>
    <property type="match status" value="1"/>
</dbReference>
<evidence type="ECO:0000256" key="4">
    <source>
        <dbReference type="ARBA" id="ARBA00022475"/>
    </source>
</evidence>
<evidence type="ECO:0000256" key="5">
    <source>
        <dbReference type="ARBA" id="ARBA00022519"/>
    </source>
</evidence>
<evidence type="ECO:0000256" key="3">
    <source>
        <dbReference type="ARBA" id="ARBA00022448"/>
    </source>
</evidence>
<evidence type="ECO:0000256" key="8">
    <source>
        <dbReference type="SAM" id="MobiDB-lite"/>
    </source>
</evidence>
<dbReference type="InterPro" id="IPR058627">
    <property type="entry name" value="MdtA-like_C"/>
</dbReference>
<evidence type="ECO:0000256" key="6">
    <source>
        <dbReference type="ARBA" id="ARBA00023136"/>
    </source>
</evidence>
<feature type="domain" description="Multidrug resistance protein MdtA-like alpha-helical hairpin" evidence="9">
    <location>
        <begin position="157"/>
        <end position="226"/>
    </location>
</feature>
<dbReference type="InterPro" id="IPR058624">
    <property type="entry name" value="MdtA-like_HH"/>
</dbReference>